<feature type="region of interest" description="Disordered" evidence="1">
    <location>
        <begin position="79"/>
        <end position="105"/>
    </location>
</feature>
<name>A0A9P7F0F9_9AGAM</name>
<protein>
    <submittedName>
        <fullName evidence="2">Uncharacterized protein</fullName>
    </submittedName>
</protein>
<dbReference type="GeneID" id="64705816"/>
<accession>A0A9P7F0F9</accession>
<keyword evidence="3" id="KW-1185">Reference proteome</keyword>
<evidence type="ECO:0000256" key="1">
    <source>
        <dbReference type="SAM" id="MobiDB-lite"/>
    </source>
</evidence>
<feature type="non-terminal residue" evidence="2">
    <location>
        <position position="1"/>
    </location>
</feature>
<dbReference type="AlphaFoldDB" id="A0A9P7F0F9"/>
<dbReference type="EMBL" id="JABBWM010000062">
    <property type="protein sequence ID" value="KAG2098263.1"/>
    <property type="molecule type" value="Genomic_DNA"/>
</dbReference>
<feature type="non-terminal residue" evidence="2">
    <location>
        <position position="265"/>
    </location>
</feature>
<proteinExistence type="predicted"/>
<dbReference type="RefSeq" id="XP_041288817.1">
    <property type="nucleotide sequence ID" value="XM_041443557.1"/>
</dbReference>
<reference evidence="2" key="1">
    <citation type="journal article" date="2020" name="New Phytol.">
        <title>Comparative genomics reveals dynamic genome evolution in host specialist ectomycorrhizal fungi.</title>
        <authorList>
            <person name="Lofgren L.A."/>
            <person name="Nguyen N.H."/>
            <person name="Vilgalys R."/>
            <person name="Ruytinx J."/>
            <person name="Liao H.L."/>
            <person name="Branco S."/>
            <person name="Kuo A."/>
            <person name="LaButti K."/>
            <person name="Lipzen A."/>
            <person name="Andreopoulos W."/>
            <person name="Pangilinan J."/>
            <person name="Riley R."/>
            <person name="Hundley H."/>
            <person name="Na H."/>
            <person name="Barry K."/>
            <person name="Grigoriev I.V."/>
            <person name="Stajich J.E."/>
            <person name="Kennedy P.G."/>
        </authorList>
    </citation>
    <scope>NUCLEOTIDE SEQUENCE</scope>
    <source>
        <strain evidence="2">FC423</strain>
    </source>
</reference>
<gene>
    <name evidence="2" type="ORF">F5147DRAFT_816123</name>
</gene>
<evidence type="ECO:0000313" key="3">
    <source>
        <dbReference type="Proteomes" id="UP000823399"/>
    </source>
</evidence>
<dbReference type="Proteomes" id="UP000823399">
    <property type="component" value="Unassembled WGS sequence"/>
</dbReference>
<sequence length="265" mass="29485">MAEVAALLPWADAINRAFPYALTDGQLAPAASTLPCPTPASAGADASLQDAIVQSVGTRLVNIVQGALLQPSTVQVGLPEAEPQDAGTSAGCTPEEPAPATETSTKRMRVLKLGNGTLLQVADDEIPDPPAISFVNDIPRLNGMWDDRTEHWQGTSIINIQGHPDCNRQWKGTKNKWTDWRDIVERYRRGTPEQFWARFRAANGEPLKFTAIVHRLREERKEANFALVERAREEYRSDFFFTYRKGGEEHTMTRPSAIAKKYKEL</sequence>
<dbReference type="OrthoDB" id="3174701at2759"/>
<comment type="caution">
    <text evidence="2">The sequence shown here is derived from an EMBL/GenBank/DDBJ whole genome shotgun (WGS) entry which is preliminary data.</text>
</comment>
<evidence type="ECO:0000313" key="2">
    <source>
        <dbReference type="EMBL" id="KAG2098263.1"/>
    </source>
</evidence>
<organism evidence="2 3">
    <name type="scientific">Suillus discolor</name>
    <dbReference type="NCBI Taxonomy" id="1912936"/>
    <lineage>
        <taxon>Eukaryota</taxon>
        <taxon>Fungi</taxon>
        <taxon>Dikarya</taxon>
        <taxon>Basidiomycota</taxon>
        <taxon>Agaricomycotina</taxon>
        <taxon>Agaricomycetes</taxon>
        <taxon>Agaricomycetidae</taxon>
        <taxon>Boletales</taxon>
        <taxon>Suillineae</taxon>
        <taxon>Suillaceae</taxon>
        <taxon>Suillus</taxon>
    </lineage>
</organism>